<evidence type="ECO:0000313" key="2">
    <source>
        <dbReference type="Proteomes" id="UP000293547"/>
    </source>
</evidence>
<protein>
    <submittedName>
        <fullName evidence="1">Uncharacterized protein</fullName>
    </submittedName>
</protein>
<dbReference type="EMBL" id="PDWZ02000018">
    <property type="protein sequence ID" value="KAB2099225.1"/>
    <property type="molecule type" value="Genomic_DNA"/>
</dbReference>
<gene>
    <name evidence="1" type="ORF">AG0111_0g12440</name>
</gene>
<comment type="caution">
    <text evidence="1">The sequence shown here is derived from an EMBL/GenBank/DDBJ whole genome shotgun (WGS) entry which is preliminary data.</text>
</comment>
<proteinExistence type="predicted"/>
<keyword evidence="2" id="KW-1185">Reference proteome</keyword>
<organism evidence="1 2">
    <name type="scientific">Alternaria gaisen</name>
    <dbReference type="NCBI Taxonomy" id="167740"/>
    <lineage>
        <taxon>Eukaryota</taxon>
        <taxon>Fungi</taxon>
        <taxon>Dikarya</taxon>
        <taxon>Ascomycota</taxon>
        <taxon>Pezizomycotina</taxon>
        <taxon>Dothideomycetes</taxon>
        <taxon>Pleosporomycetidae</taxon>
        <taxon>Pleosporales</taxon>
        <taxon>Pleosporineae</taxon>
        <taxon>Pleosporaceae</taxon>
        <taxon>Alternaria</taxon>
        <taxon>Alternaria sect. Alternaria</taxon>
    </lineage>
</organism>
<reference evidence="1 2" key="1">
    <citation type="journal article" date="2019" name="bioRxiv">
        <title>Genomics, evolutionary history and diagnostics of the Alternaria alternata species group including apple and Asian pear pathotypes.</title>
        <authorList>
            <person name="Armitage A.D."/>
            <person name="Cockerton H.M."/>
            <person name="Sreenivasaprasad S."/>
            <person name="Woodhall J.W."/>
            <person name="Lane C.R."/>
            <person name="Harrison R.J."/>
            <person name="Clarkson J.P."/>
        </authorList>
    </citation>
    <scope>NUCLEOTIDE SEQUENCE [LARGE SCALE GENOMIC DNA]</scope>
    <source>
        <strain evidence="1 2">FERA 650</strain>
    </source>
</reference>
<accession>A0ACB6F484</accession>
<sequence length="2463" mass="266739">MAAALPGLALQAFADLWGQQPELAAGFYAVGAVAVAVPCYVPTFEQAKFWCQKPRQPTRPVAESIPVASEALGTVSTTFSRNRPPPVVIITRSASIPLTSETTLAAEERVEPGASDSSAPLNPAYTDSYSPAVRSVTSTESSSFQARPASSATVEILPDVVNKVLDAAPAETPNISSEHITLKPFIKTSVSLMAPSGETAARSSRRPVRWAGTQTAAPLNRSSEPEGESASSSVDADSSASDKEASNCTNMVSAVLPNMSSHGIPTHGNFTPDDPRLSNEATKQTTGVASNSVTSIDSGEFGQKRSQTSFQVVANNLPAIPKSYNKTESPSNDNKDRKPLSKTAPSRLPFEQFQSEALDDFSRLGEHRPVFTTSVESQPSEPLHASPLLAESESVSSSKSRHASEERHVAHRAEPEPTASSNHNNFISWSDIVLISVPSILIATSMGLAGNDPLDQDLYATLVATLCTVFVGCLPYLDFRWPTLRYSFLAMYRQSLESISSFMVYLTGFVRQWQETLSGVLRKQHADHIIADRVPYAVLIGFLFIALLITINQMITRLPQHAELIQWEANRLRLYKGFVGTIAALIVVWFSGYVQDFFLVCTTTGFIYLLRSYYGQILSFASRSVFETCRLVKEAMWPYVAVYAAFTATVYLARHPQQVFECFKGINGGVSLPIDHCAIVVKYGALSIAVLLMHIPIVSRSLRIIRARIQERYNRIAHDRPVAPWHPTLGGDRFWLSLTIIILGAEKVSGVMKEWAVPSLKTGAMLIVTLTLASVLMPLCPMLLSRIWNTVQPYTAELSMTTAHAIRKTMLMTSKHAPTFRKWSVELLTHIISDSVSNTWAMFSLVHGKLSTNLRFFYNANIERVVVYIGLSCHSNWCQGRVWRWVPRAIAIALATVFCTVGWVIAARAYPEHKVRSCLSFAVSFMAVYILGTFGALACTQDYIIVLITIFAILIHLPLETQAPTNGTPANVALVEETPIDEVLAADELFLDVMPAGEDPAVEALPNPPTRLAMSAPGSVALPLHSAWWWQPMIDWVRINNAARAAKERAIEEARVVAEQENANFRSEVEPTRQDQPLISIDIEYLQRLRDLTSGTTTTQPPSNEDETQTARKTWNTTQPFRPMYMYTEREYQAALRGEMPATAISEATLEPLVESVSTPLAQDSAVSVATDLSILASAPPSATTSVPAPPFTPVTPAAPAPRTTAVLLTTSSPVRANSSYTATSSSSLFASAPTATPDVTQERIVSINEVPAEVDNQDALPILMTSSSGPRPQGDCYYETSTPIATTATPAILDRTPSHELAFAPVTGLAEPGMPAMDPGSEQGPSSLPNPTVSAPIIQSAEPSPGPSKSLDEEKLAGELEHLGTEDKIGFVENAQADGQQQDQQHNKEDSDDEEDFRSSGGVVGLDDRTFEEERIDETEGLDDEALAVAEQLREEMESAAKRNEVITSVQAASDEAPPLADNCDDNEQTGTKTEQPVERTLMDVDPVMIPSTAGDGFQDEHGNVIDTPVGGVPENDADMLELKVLSVDSGDDITMGGTDNEKASGRRGGNGDEPEEEDGGTSRNGPTSDKSSEDGERIDTNKPSPVAAPSRSMGDMVGGSSSGEGFRGEIVFDTQISNDVHTSDNKRESNNPKDVDGGDDSSNRSEPHGRLQASTVGGTTSAPPFSNASGAIGAATDTTMMENDEDSEMIDVAIIGEAEMGNAGCNASASAQFNTTELLKSIQAAQSADSQPNKGFTTPSDIEGGQDHITDDDDDWDSIYASADGHLSSPNVPRSSTAQDPPIDPSGTYSPFSNVSSGDSGENVSPSHQIDDFGTEELAQIEATKEDKQMQTDAQRDLGLPSNGYVQLPGIRNQSHDDIRRADDKHGDLTAGIMGIYSNNHDTDYQQTHGIDHDFETSPGTSPGDVQLPTAVDDETNTDTGGLNWTDIRPKTRLVQLWEDRQIVDNPDYPHHRSAGMRSLEATYGQRCQIFREVDMAAYEFFGENQENFQYAQEGVDWFHPEAGGAEPREEFEGEVGEEKNVAANEVEGRVGDDLSARVAPSKTESNAAFRFDYSDSESTLSDPLDSTDLDTLGASLLMEEIDHKIPVLKNGGRELIDNSALVSKEAYPSNKGNRVGASLPDNDFTESHLIITDATREEAAIFGCTTDSQILDFMESIDRPEKREGGRFLTPKSWKDRKDNSTGSSTSSAVMFSPLQAPAQQSMPKKRYNGPASFNFDEGDVQPRLKPAPPMTKNLLEKMAGFNSDPVKRATLQDMANKVGDTSKIQSPAWASAVATNNSPFASKFQDASNSPRLQKSNSTSSSSYPRPSIPSGGYDNIRASSLPFDPSKPRPYVPEGFDPSVLDRLNSTNPFHRSLSTNASTPSYLQRDAIVSPTRRLGYRPMRLPEATLSTSDDPLVRSSAHNPLDTSMGMAAPPVDPPSYDPQPTAGMASEISSAGSVSYDHMEPSTGHCLASYERCK</sequence>
<evidence type="ECO:0000313" key="1">
    <source>
        <dbReference type="EMBL" id="KAB2099225.1"/>
    </source>
</evidence>
<dbReference type="Proteomes" id="UP000293547">
    <property type="component" value="Unassembled WGS sequence"/>
</dbReference>
<name>A0ACB6F484_9PLEO</name>